<gene>
    <name evidence="19" type="ORF">Rhe02_86820</name>
</gene>
<feature type="active site" description="Proton donor" evidence="15">
    <location>
        <position position="61"/>
    </location>
</feature>
<dbReference type="GO" id="GO:0050661">
    <property type="term" value="F:NADP binding"/>
    <property type="evidence" value="ECO:0007669"/>
    <property type="project" value="InterPro"/>
</dbReference>
<dbReference type="InterPro" id="IPR002125">
    <property type="entry name" value="CMP_dCMP_dom"/>
</dbReference>
<dbReference type="GO" id="GO:0008835">
    <property type="term" value="F:diaminohydroxyphosphoribosylaminopyrimidine deaminase activity"/>
    <property type="evidence" value="ECO:0007669"/>
    <property type="project" value="UniProtKB-EC"/>
</dbReference>
<evidence type="ECO:0000256" key="5">
    <source>
        <dbReference type="ARBA" id="ARBA00007417"/>
    </source>
</evidence>
<feature type="binding site" evidence="17">
    <location>
        <position position="93"/>
    </location>
    <ligand>
        <name>Zn(2+)</name>
        <dbReference type="ChEBI" id="CHEBI:29105"/>
        <note>catalytic</note>
    </ligand>
</feature>
<evidence type="ECO:0000256" key="16">
    <source>
        <dbReference type="PIRSR" id="PIRSR006769-2"/>
    </source>
</evidence>
<evidence type="ECO:0000256" key="3">
    <source>
        <dbReference type="ARBA" id="ARBA00004910"/>
    </source>
</evidence>
<comment type="catalytic activity">
    <reaction evidence="13 14">
        <text>2,5-diamino-6-hydroxy-4-(5-phosphoribosylamino)-pyrimidine + H2O + H(+) = 5-amino-6-(5-phospho-D-ribosylamino)uracil + NH4(+)</text>
        <dbReference type="Rhea" id="RHEA:21868"/>
        <dbReference type="ChEBI" id="CHEBI:15377"/>
        <dbReference type="ChEBI" id="CHEBI:15378"/>
        <dbReference type="ChEBI" id="CHEBI:28938"/>
        <dbReference type="ChEBI" id="CHEBI:58453"/>
        <dbReference type="ChEBI" id="CHEBI:58614"/>
        <dbReference type="EC" id="3.5.4.26"/>
    </reaction>
</comment>
<dbReference type="EC" id="3.5.4.26" evidence="14"/>
<dbReference type="EC" id="1.1.1.193" evidence="14"/>
<comment type="function">
    <text evidence="1 14">Converts 2,5-diamino-6-(ribosylamino)-4(3h)-pyrimidinone 5'-phosphate into 5-amino-6-(ribosylamino)-2,4(1h,3h)-pyrimidinedione 5'-phosphate.</text>
</comment>
<dbReference type="NCBIfam" id="TIGR00227">
    <property type="entry name" value="ribD_Cterm"/>
    <property type="match status" value="1"/>
</dbReference>
<dbReference type="GO" id="GO:0008270">
    <property type="term" value="F:zinc ion binding"/>
    <property type="evidence" value="ECO:0007669"/>
    <property type="project" value="InterPro"/>
</dbReference>
<feature type="binding site" evidence="17">
    <location>
        <position position="59"/>
    </location>
    <ligand>
        <name>Zn(2+)</name>
        <dbReference type="ChEBI" id="CHEBI:29105"/>
        <note>catalytic</note>
    </ligand>
</feature>
<accession>A0A8J3VL90</accession>
<dbReference type="InterPro" id="IPR011549">
    <property type="entry name" value="RibD_C"/>
</dbReference>
<dbReference type="UniPathway" id="UPA00275">
    <property type="reaction ID" value="UER00401"/>
</dbReference>
<keyword evidence="8 14" id="KW-0862">Zinc</keyword>
<dbReference type="InterPro" id="IPR002734">
    <property type="entry name" value="RibDG_C"/>
</dbReference>
<evidence type="ECO:0000256" key="11">
    <source>
        <dbReference type="ARBA" id="ARBA00023268"/>
    </source>
</evidence>
<evidence type="ECO:0000313" key="20">
    <source>
        <dbReference type="Proteomes" id="UP000612899"/>
    </source>
</evidence>
<comment type="cofactor">
    <cofactor evidence="14 17">
        <name>Zn(2+)</name>
        <dbReference type="ChEBI" id="CHEBI:29105"/>
    </cofactor>
    <text evidence="14 17">Binds 1 zinc ion.</text>
</comment>
<dbReference type="Proteomes" id="UP000612899">
    <property type="component" value="Unassembled WGS sequence"/>
</dbReference>
<feature type="binding site" evidence="17">
    <location>
        <position position="84"/>
    </location>
    <ligand>
        <name>Zn(2+)</name>
        <dbReference type="ChEBI" id="CHEBI:29105"/>
        <note>catalytic</note>
    </ligand>
</feature>
<feature type="binding site" evidence="16">
    <location>
        <position position="212"/>
    </location>
    <ligand>
        <name>substrate</name>
    </ligand>
</feature>
<dbReference type="NCBIfam" id="TIGR00326">
    <property type="entry name" value="eubact_ribD"/>
    <property type="match status" value="1"/>
</dbReference>
<dbReference type="InterPro" id="IPR016192">
    <property type="entry name" value="APOBEC/CMP_deaminase_Zn-bd"/>
</dbReference>
<dbReference type="PIRSF" id="PIRSF006769">
    <property type="entry name" value="RibD"/>
    <property type="match status" value="1"/>
</dbReference>
<keyword evidence="6 14" id="KW-0686">Riboflavin biosynthesis</keyword>
<dbReference type="RefSeq" id="WP_203914328.1">
    <property type="nucleotide sequence ID" value="NZ_BONY01000100.1"/>
</dbReference>
<protein>
    <recommendedName>
        <fullName evidence="14">Riboflavin biosynthesis protein RibD</fullName>
    </recommendedName>
    <domain>
        <recommendedName>
            <fullName evidence="14">Diaminohydroxyphosphoribosylaminopyrimidine deaminase</fullName>
            <shortName evidence="14">DRAP deaminase</shortName>
            <ecNumber evidence="14">3.5.4.26</ecNumber>
        </recommendedName>
        <alternativeName>
            <fullName evidence="14">Riboflavin-specific deaminase</fullName>
        </alternativeName>
    </domain>
    <domain>
        <recommendedName>
            <fullName evidence="14">5-amino-6-(5-phosphoribosylamino)uracil reductase</fullName>
            <ecNumber evidence="14">1.1.1.193</ecNumber>
        </recommendedName>
        <alternativeName>
            <fullName evidence="14">HTP reductase</fullName>
        </alternativeName>
    </domain>
</protein>
<dbReference type="Gene3D" id="3.40.140.10">
    <property type="entry name" value="Cytidine Deaminase, domain 2"/>
    <property type="match status" value="1"/>
</dbReference>
<dbReference type="InterPro" id="IPR024072">
    <property type="entry name" value="DHFR-like_dom_sf"/>
</dbReference>
<proteinExistence type="inferred from homology"/>
<feature type="binding site" evidence="16">
    <location>
        <position position="176"/>
    </location>
    <ligand>
        <name>substrate</name>
    </ligand>
</feature>
<dbReference type="PANTHER" id="PTHR38011">
    <property type="entry name" value="DIHYDROFOLATE REDUCTASE FAMILY PROTEIN (AFU_ORTHOLOGUE AFUA_8G06820)"/>
    <property type="match status" value="1"/>
</dbReference>
<dbReference type="Pfam" id="PF00383">
    <property type="entry name" value="dCMP_cyt_deam_1"/>
    <property type="match status" value="1"/>
</dbReference>
<feature type="binding site" evidence="16">
    <location>
        <position position="204"/>
    </location>
    <ligand>
        <name>NADP(+)</name>
        <dbReference type="ChEBI" id="CHEBI:58349"/>
    </ligand>
</feature>
<dbReference type="PROSITE" id="PS51747">
    <property type="entry name" value="CYT_DCMP_DEAMINASES_2"/>
    <property type="match status" value="1"/>
</dbReference>
<evidence type="ECO:0000256" key="12">
    <source>
        <dbReference type="ARBA" id="ARBA00049861"/>
    </source>
</evidence>
<dbReference type="CDD" id="cd01284">
    <property type="entry name" value="Riboflavin_deaminase-reductase"/>
    <property type="match status" value="1"/>
</dbReference>
<keyword evidence="7 14" id="KW-0479">Metal-binding</keyword>
<feature type="binding site" evidence="16">
    <location>
        <position position="234"/>
    </location>
    <ligand>
        <name>NADP(+)</name>
        <dbReference type="ChEBI" id="CHEBI:58349"/>
    </ligand>
</feature>
<feature type="binding site" evidence="16">
    <location>
        <position position="287"/>
    </location>
    <ligand>
        <name>substrate</name>
    </ligand>
</feature>
<keyword evidence="11" id="KW-0511">Multifunctional enzyme</keyword>
<evidence type="ECO:0000256" key="1">
    <source>
        <dbReference type="ARBA" id="ARBA00002151"/>
    </source>
</evidence>
<evidence type="ECO:0000256" key="2">
    <source>
        <dbReference type="ARBA" id="ARBA00004882"/>
    </source>
</evidence>
<evidence type="ECO:0000256" key="17">
    <source>
        <dbReference type="PIRSR" id="PIRSR006769-3"/>
    </source>
</evidence>
<dbReference type="Gene3D" id="3.40.430.10">
    <property type="entry name" value="Dihydrofolate Reductase, subunit A"/>
    <property type="match status" value="1"/>
</dbReference>
<dbReference type="SUPFAM" id="SSF53927">
    <property type="entry name" value="Cytidine deaminase-like"/>
    <property type="match status" value="1"/>
</dbReference>
<feature type="domain" description="CMP/dCMP-type deaminase" evidence="18">
    <location>
        <begin position="9"/>
        <end position="131"/>
    </location>
</feature>
<feature type="binding site" evidence="16">
    <location>
        <position position="215"/>
    </location>
    <ligand>
        <name>substrate</name>
    </ligand>
</feature>
<feature type="binding site" evidence="16">
    <location>
        <position position="162"/>
    </location>
    <ligand>
        <name>NADP(+)</name>
        <dbReference type="ChEBI" id="CHEBI:58349"/>
    </ligand>
</feature>
<dbReference type="AlphaFoldDB" id="A0A8J3VL90"/>
<dbReference type="GO" id="GO:0008703">
    <property type="term" value="F:5-amino-6-(5-phosphoribosylamino)uracil reductase activity"/>
    <property type="evidence" value="ECO:0007669"/>
    <property type="project" value="UniProtKB-EC"/>
</dbReference>
<evidence type="ECO:0000256" key="9">
    <source>
        <dbReference type="ARBA" id="ARBA00022857"/>
    </source>
</evidence>
<evidence type="ECO:0000256" key="6">
    <source>
        <dbReference type="ARBA" id="ARBA00022619"/>
    </source>
</evidence>
<organism evidence="19 20">
    <name type="scientific">Rhizocola hellebori</name>
    <dbReference type="NCBI Taxonomy" id="1392758"/>
    <lineage>
        <taxon>Bacteria</taxon>
        <taxon>Bacillati</taxon>
        <taxon>Actinomycetota</taxon>
        <taxon>Actinomycetes</taxon>
        <taxon>Micromonosporales</taxon>
        <taxon>Micromonosporaceae</taxon>
        <taxon>Rhizocola</taxon>
    </lineage>
</organism>
<comment type="pathway">
    <text evidence="3 14">Cofactor biosynthesis; riboflavin biosynthesis; 5-amino-6-(D-ribitylamino)uracil from GTP: step 3/4.</text>
</comment>
<dbReference type="GO" id="GO:0009231">
    <property type="term" value="P:riboflavin biosynthetic process"/>
    <property type="evidence" value="ECO:0007669"/>
    <property type="project" value="UniProtKB-UniPathway"/>
</dbReference>
<keyword evidence="20" id="KW-1185">Reference proteome</keyword>
<dbReference type="PROSITE" id="PS00903">
    <property type="entry name" value="CYT_DCMP_DEAMINASES_1"/>
    <property type="match status" value="1"/>
</dbReference>
<comment type="similarity">
    <text evidence="4 14">In the N-terminal section; belongs to the cytidine and deoxycytidylate deaminase family.</text>
</comment>
<evidence type="ECO:0000256" key="7">
    <source>
        <dbReference type="ARBA" id="ARBA00022723"/>
    </source>
</evidence>
<feature type="binding site" evidence="16">
    <location>
        <begin position="289"/>
        <end position="295"/>
    </location>
    <ligand>
        <name>NADP(+)</name>
        <dbReference type="ChEBI" id="CHEBI:58349"/>
    </ligand>
</feature>
<dbReference type="EMBL" id="BONY01000100">
    <property type="protein sequence ID" value="GIH10615.1"/>
    <property type="molecule type" value="Genomic_DNA"/>
</dbReference>
<evidence type="ECO:0000256" key="4">
    <source>
        <dbReference type="ARBA" id="ARBA00005259"/>
    </source>
</evidence>
<dbReference type="SUPFAM" id="SSF53597">
    <property type="entry name" value="Dihydrofolate reductase-like"/>
    <property type="match status" value="1"/>
</dbReference>
<evidence type="ECO:0000256" key="14">
    <source>
        <dbReference type="PIRNR" id="PIRNR006769"/>
    </source>
</evidence>
<dbReference type="InterPro" id="IPR050765">
    <property type="entry name" value="Riboflavin_Biosynth_HTPR"/>
</dbReference>
<evidence type="ECO:0000256" key="10">
    <source>
        <dbReference type="ARBA" id="ARBA00023002"/>
    </source>
</evidence>
<comment type="pathway">
    <text evidence="2 14">Cofactor biosynthesis; riboflavin biosynthesis; 5-amino-6-(D-ribitylamino)uracil from GTP: step 2/4.</text>
</comment>
<feature type="binding site" evidence="16">
    <location>
        <position position="208"/>
    </location>
    <ligand>
        <name>NADP(+)</name>
        <dbReference type="ChEBI" id="CHEBI:58349"/>
    </ligand>
</feature>
<keyword evidence="14" id="KW-0378">Hydrolase</keyword>
<keyword evidence="10 14" id="KW-0560">Oxidoreductase</keyword>
<evidence type="ECO:0000256" key="15">
    <source>
        <dbReference type="PIRSR" id="PIRSR006769-1"/>
    </source>
</evidence>
<evidence type="ECO:0000256" key="8">
    <source>
        <dbReference type="ARBA" id="ARBA00022833"/>
    </source>
</evidence>
<comment type="similarity">
    <text evidence="5 14">In the C-terminal section; belongs to the HTP reductase family.</text>
</comment>
<evidence type="ECO:0000313" key="19">
    <source>
        <dbReference type="EMBL" id="GIH10615.1"/>
    </source>
</evidence>
<dbReference type="Pfam" id="PF01872">
    <property type="entry name" value="RibD_C"/>
    <property type="match status" value="1"/>
</dbReference>
<dbReference type="PANTHER" id="PTHR38011:SF7">
    <property type="entry name" value="2,5-DIAMINO-6-RIBOSYLAMINO-4(3H)-PYRIMIDINONE 5'-PHOSPHATE REDUCTASE"/>
    <property type="match status" value="1"/>
</dbReference>
<dbReference type="InterPro" id="IPR004794">
    <property type="entry name" value="Eubact_RibD"/>
</dbReference>
<name>A0A8J3VL90_9ACTN</name>
<keyword evidence="9 14" id="KW-0521">NADP</keyword>
<feature type="binding site" evidence="16">
    <location>
        <position position="178"/>
    </location>
    <ligand>
        <name>NADP(+)</name>
        <dbReference type="ChEBI" id="CHEBI:58349"/>
    </ligand>
</feature>
<sequence>MSVQPVVSPAEDKAMARAIELAARGLGTTSPNPVVGCVLLDAHGIVVGEGFHAYAGGPHAEIVALAQAGERAKGGTAVVTLEPCNHTGRTGPCSEALIHAGVARVVIAVTDPTPRATGGAERLRASGMDVVLGVRASEAEDGNIAWLTSVRRERPYVIWKSASTLDGRAAAADGSSMWITSEASRIDVHRLRGTVDAIMVGVGTILGDDPRLTTRDLRTGSLAIRQPLRVVVDSQGRTPVDARVRDAAAPTLVATVATFGKGPDGRVDLRAVLAELHHRGVRSVLLEGGPKLAGSFLAAGLVDRMIYYVAPKLLGDGPAALVGAGVTTITDAIDLDVLDVDRIGPDLRLTAKLRSPTKEA</sequence>
<reference evidence="19" key="1">
    <citation type="submission" date="2021-01" db="EMBL/GenBank/DDBJ databases">
        <title>Whole genome shotgun sequence of Rhizocola hellebori NBRC 109834.</title>
        <authorList>
            <person name="Komaki H."/>
            <person name="Tamura T."/>
        </authorList>
    </citation>
    <scope>NUCLEOTIDE SEQUENCE</scope>
    <source>
        <strain evidence="19">NBRC 109834</strain>
    </source>
</reference>
<feature type="binding site" evidence="16">
    <location>
        <position position="192"/>
    </location>
    <ligand>
        <name>substrate</name>
    </ligand>
</feature>
<evidence type="ECO:0000259" key="18">
    <source>
        <dbReference type="PROSITE" id="PS51747"/>
    </source>
</evidence>
<evidence type="ECO:0000256" key="13">
    <source>
        <dbReference type="ARBA" id="ARBA00049886"/>
    </source>
</evidence>
<comment type="caution">
    <text evidence="19">The sequence shown here is derived from an EMBL/GenBank/DDBJ whole genome shotgun (WGS) entry which is preliminary data.</text>
</comment>
<comment type="catalytic activity">
    <reaction evidence="12 14">
        <text>5-amino-6-(5-phospho-D-ribitylamino)uracil + NADP(+) = 5-amino-6-(5-phospho-D-ribosylamino)uracil + NADPH + H(+)</text>
        <dbReference type="Rhea" id="RHEA:17845"/>
        <dbReference type="ChEBI" id="CHEBI:15378"/>
        <dbReference type="ChEBI" id="CHEBI:57783"/>
        <dbReference type="ChEBI" id="CHEBI:58349"/>
        <dbReference type="ChEBI" id="CHEBI:58421"/>
        <dbReference type="ChEBI" id="CHEBI:58453"/>
        <dbReference type="EC" id="1.1.1.193"/>
    </reaction>
</comment>
<dbReference type="InterPro" id="IPR016193">
    <property type="entry name" value="Cytidine_deaminase-like"/>
</dbReference>